<evidence type="ECO:0000313" key="2">
    <source>
        <dbReference type="EMBL" id="KAG7635957.1"/>
    </source>
</evidence>
<proteinExistence type="predicted"/>
<gene>
    <name evidence="2" type="ORF">ISN45_At02g004550</name>
</gene>
<evidence type="ECO:0000313" key="3">
    <source>
        <dbReference type="Proteomes" id="UP000694240"/>
    </source>
</evidence>
<keyword evidence="3" id="KW-1185">Reference proteome</keyword>
<protein>
    <recommendedName>
        <fullName evidence="4">Transmembrane protein</fullName>
    </recommendedName>
</protein>
<organism evidence="2 3">
    <name type="scientific">Arabidopsis thaliana x Arabidopsis arenosa</name>
    <dbReference type="NCBI Taxonomy" id="1240361"/>
    <lineage>
        <taxon>Eukaryota</taxon>
        <taxon>Viridiplantae</taxon>
        <taxon>Streptophyta</taxon>
        <taxon>Embryophyta</taxon>
        <taxon>Tracheophyta</taxon>
        <taxon>Spermatophyta</taxon>
        <taxon>Magnoliopsida</taxon>
        <taxon>eudicotyledons</taxon>
        <taxon>Gunneridae</taxon>
        <taxon>Pentapetalae</taxon>
        <taxon>rosids</taxon>
        <taxon>malvids</taxon>
        <taxon>Brassicales</taxon>
        <taxon>Brassicaceae</taxon>
        <taxon>Camelineae</taxon>
        <taxon>Arabidopsis</taxon>
    </lineage>
</organism>
<name>A0A8T2FIL7_9BRAS</name>
<keyword evidence="1" id="KW-0732">Signal</keyword>
<comment type="caution">
    <text evidence="2">The sequence shown here is derived from an EMBL/GenBank/DDBJ whole genome shotgun (WGS) entry which is preliminary data.</text>
</comment>
<feature type="signal peptide" evidence="1">
    <location>
        <begin position="1"/>
        <end position="24"/>
    </location>
</feature>
<feature type="chain" id="PRO_5035754511" description="Transmembrane protein" evidence="1">
    <location>
        <begin position="25"/>
        <end position="45"/>
    </location>
</feature>
<dbReference type="EMBL" id="JAEFBK010000002">
    <property type="protein sequence ID" value="KAG7635957.1"/>
    <property type="molecule type" value="Genomic_DNA"/>
</dbReference>
<dbReference type="Proteomes" id="UP000694240">
    <property type="component" value="Chromosome 2"/>
</dbReference>
<sequence>MNCTPPLIFCSFVPLLLLPAQVTSRLFTNYCCLPMLFRSKTARSC</sequence>
<evidence type="ECO:0008006" key="4">
    <source>
        <dbReference type="Google" id="ProtNLM"/>
    </source>
</evidence>
<dbReference type="AlphaFoldDB" id="A0A8T2FIL7"/>
<accession>A0A8T2FIL7</accession>
<evidence type="ECO:0000256" key="1">
    <source>
        <dbReference type="SAM" id="SignalP"/>
    </source>
</evidence>
<reference evidence="2 3" key="1">
    <citation type="submission" date="2020-12" db="EMBL/GenBank/DDBJ databases">
        <title>Concerted genomic and epigenomic changes stabilize Arabidopsis allopolyploids.</title>
        <authorList>
            <person name="Chen Z."/>
        </authorList>
    </citation>
    <scope>NUCLEOTIDE SEQUENCE [LARGE SCALE GENOMIC DNA]</scope>
    <source>
        <strain evidence="2">Allo738</strain>
        <tissue evidence="2">Leaf</tissue>
    </source>
</reference>